<dbReference type="AlphaFoldDB" id="A0AAW4XTQ5"/>
<evidence type="ECO:0000256" key="3">
    <source>
        <dbReference type="ARBA" id="ARBA00022643"/>
    </source>
</evidence>
<feature type="binding site" evidence="7">
    <location>
        <begin position="341"/>
        <end position="342"/>
    </location>
    <ligand>
        <name>FMN</name>
        <dbReference type="ChEBI" id="CHEBI:58210"/>
    </ligand>
</feature>
<dbReference type="InterPro" id="IPR037396">
    <property type="entry name" value="FMN_HAD"/>
</dbReference>
<sequence length="400" mass="43732">METAHMAALHHYLSIADLERAARKRLPACVRGYVCGGTEDGVSLQQSLQAFSRLGFVPRGLRHVAQRSTATTLWGQTYAMPMGFAPTGFAAIVMKDCDAALAKVAQAQALPFIISGASTVPLEQLQNAHGQRCWYQAYLPGNMARILPLLQRLERAQIPVLVVTIDTCVGANRENLQRLRFTVPFRPSWTLLLDGLRHPRWSCDVFLRTVLSQGVPRFANLAHEAGPAITADPPNGFRGERDQLDWDCIDQIRAAWKGKLVLKGVMHPEDARLAVARGADAVIVSTHGGRQLDACISPLQALPEIRQAVPAHYPVFIDGGFRRGSDVLKAMALGADLVFTGRPQLFGAAVAGEAGIAHAVQLFRQELMTNLALLGVKRPQELTTDYLRIQGDFSLPPSQR</sequence>
<proteinExistence type="inferred from homology"/>
<dbReference type="GO" id="GO:0016491">
    <property type="term" value="F:oxidoreductase activity"/>
    <property type="evidence" value="ECO:0007669"/>
    <property type="project" value="UniProtKB-KW"/>
</dbReference>
<feature type="binding site" evidence="7">
    <location>
        <position position="115"/>
    </location>
    <ligand>
        <name>FMN</name>
        <dbReference type="ChEBI" id="CHEBI:58210"/>
    </ligand>
</feature>
<dbReference type="Pfam" id="PF01070">
    <property type="entry name" value="FMN_dh"/>
    <property type="match status" value="1"/>
</dbReference>
<keyword evidence="2 7" id="KW-0285">Flavoprotein</keyword>
<dbReference type="InterPro" id="IPR012133">
    <property type="entry name" value="Alpha-hydoxy_acid_DH_FMN"/>
</dbReference>
<keyword evidence="10" id="KW-1185">Reference proteome</keyword>
<dbReference type="RefSeq" id="WP_230771628.1">
    <property type="nucleotide sequence ID" value="NZ_JAJNCT010000005.1"/>
</dbReference>
<feature type="binding site" evidence="7">
    <location>
        <begin position="318"/>
        <end position="322"/>
    </location>
    <ligand>
        <name>FMN</name>
        <dbReference type="ChEBI" id="CHEBI:58210"/>
    </ligand>
</feature>
<dbReference type="PANTHER" id="PTHR10578">
    <property type="entry name" value="S -2-HYDROXY-ACID OXIDASE-RELATED"/>
    <property type="match status" value="1"/>
</dbReference>
<feature type="active site" description="Proton acceptor" evidence="6">
    <location>
        <position position="287"/>
    </location>
</feature>
<evidence type="ECO:0000256" key="5">
    <source>
        <dbReference type="ARBA" id="ARBA00024042"/>
    </source>
</evidence>
<evidence type="ECO:0000256" key="1">
    <source>
        <dbReference type="ARBA" id="ARBA00001917"/>
    </source>
</evidence>
<comment type="cofactor">
    <cofactor evidence="1">
        <name>FMN</name>
        <dbReference type="ChEBI" id="CHEBI:58210"/>
    </cofactor>
</comment>
<dbReference type="EMBL" id="JAJNCT010000005">
    <property type="protein sequence ID" value="MCD2164359.1"/>
    <property type="molecule type" value="Genomic_DNA"/>
</dbReference>
<feature type="binding site" evidence="7">
    <location>
        <position position="285"/>
    </location>
    <ligand>
        <name>FMN</name>
        <dbReference type="ChEBI" id="CHEBI:58210"/>
    </ligand>
</feature>
<dbReference type="PANTHER" id="PTHR10578:SF107">
    <property type="entry name" value="2-HYDROXYACID OXIDASE 1"/>
    <property type="match status" value="1"/>
</dbReference>
<evidence type="ECO:0000256" key="2">
    <source>
        <dbReference type="ARBA" id="ARBA00022630"/>
    </source>
</evidence>
<keyword evidence="3 7" id="KW-0288">FMN</keyword>
<dbReference type="Proteomes" id="UP001199260">
    <property type="component" value="Unassembled WGS sequence"/>
</dbReference>
<dbReference type="CDD" id="cd02809">
    <property type="entry name" value="alpha_hydroxyacid_oxid_FMN"/>
    <property type="match status" value="1"/>
</dbReference>
<feature type="binding site" evidence="7">
    <location>
        <position position="173"/>
    </location>
    <ligand>
        <name>glyoxylate</name>
        <dbReference type="ChEBI" id="CHEBI:36655"/>
    </ligand>
</feature>
<feature type="binding site" evidence="7">
    <location>
        <position position="136"/>
    </location>
    <ligand>
        <name>FMN</name>
        <dbReference type="ChEBI" id="CHEBI:58210"/>
    </ligand>
</feature>
<gene>
    <name evidence="9" type="ORF">LPW39_04345</name>
</gene>
<dbReference type="Gene3D" id="3.20.20.70">
    <property type="entry name" value="Aldolase class I"/>
    <property type="match status" value="1"/>
</dbReference>
<evidence type="ECO:0000256" key="6">
    <source>
        <dbReference type="PIRSR" id="PIRSR000138-1"/>
    </source>
</evidence>
<dbReference type="GO" id="GO:0010181">
    <property type="term" value="F:FMN binding"/>
    <property type="evidence" value="ECO:0007669"/>
    <property type="project" value="InterPro"/>
</dbReference>
<comment type="caution">
    <text evidence="9">The sequence shown here is derived from an EMBL/GenBank/DDBJ whole genome shotgun (WGS) entry which is preliminary data.</text>
</comment>
<reference evidence="9 10" key="1">
    <citation type="submission" date="2021-11" db="EMBL/GenBank/DDBJ databases">
        <title>Genome sequence.</title>
        <authorList>
            <person name="Sun Q."/>
        </authorList>
    </citation>
    <scope>NUCLEOTIDE SEQUENCE [LARGE SCALE GENOMIC DNA]</scope>
    <source>
        <strain evidence="9 10">KCTC 12005</strain>
    </source>
</reference>
<evidence type="ECO:0000313" key="10">
    <source>
        <dbReference type="Proteomes" id="UP001199260"/>
    </source>
</evidence>
<dbReference type="InterPro" id="IPR013785">
    <property type="entry name" value="Aldolase_TIM"/>
</dbReference>
<name>A0AAW4XTQ5_9BURK</name>
<feature type="binding site" evidence="7">
    <location>
        <position position="33"/>
    </location>
    <ligand>
        <name>glyoxylate</name>
        <dbReference type="ChEBI" id="CHEBI:36655"/>
    </ligand>
</feature>
<dbReference type="PROSITE" id="PS51349">
    <property type="entry name" value="FMN_HYDROXY_ACID_DH_2"/>
    <property type="match status" value="1"/>
</dbReference>
<organism evidence="9 10">
    <name type="scientific">Comamonas koreensis</name>
    <dbReference type="NCBI Taxonomy" id="160825"/>
    <lineage>
        <taxon>Bacteria</taxon>
        <taxon>Pseudomonadati</taxon>
        <taxon>Pseudomonadota</taxon>
        <taxon>Betaproteobacteria</taxon>
        <taxon>Burkholderiales</taxon>
        <taxon>Comamonadaceae</taxon>
        <taxon>Comamonas</taxon>
    </lineage>
</organism>
<dbReference type="SUPFAM" id="SSF51395">
    <property type="entry name" value="FMN-linked oxidoreductases"/>
    <property type="match status" value="1"/>
</dbReference>
<feature type="binding site" evidence="7">
    <location>
        <position position="164"/>
    </location>
    <ligand>
        <name>FMN</name>
        <dbReference type="ChEBI" id="CHEBI:58210"/>
    </ligand>
</feature>
<feature type="binding site" evidence="7">
    <location>
        <position position="287"/>
    </location>
    <ligand>
        <name>glyoxylate</name>
        <dbReference type="ChEBI" id="CHEBI:36655"/>
    </ligand>
</feature>
<feature type="binding site" evidence="7">
    <location>
        <position position="138"/>
    </location>
    <ligand>
        <name>glyoxylate</name>
        <dbReference type="ChEBI" id="CHEBI:36655"/>
    </ligand>
</feature>
<evidence type="ECO:0000256" key="4">
    <source>
        <dbReference type="ARBA" id="ARBA00023002"/>
    </source>
</evidence>
<accession>A0AAW4XTQ5</accession>
<evidence type="ECO:0000313" key="9">
    <source>
        <dbReference type="EMBL" id="MCD2164359.1"/>
    </source>
</evidence>
<evidence type="ECO:0000259" key="8">
    <source>
        <dbReference type="PROSITE" id="PS51349"/>
    </source>
</evidence>
<feature type="binding site" evidence="7">
    <location>
        <begin position="86"/>
        <end position="88"/>
    </location>
    <ligand>
        <name>FMN</name>
        <dbReference type="ChEBI" id="CHEBI:58210"/>
    </ligand>
</feature>
<dbReference type="InterPro" id="IPR000262">
    <property type="entry name" value="FMN-dep_DH"/>
</dbReference>
<dbReference type="PIRSF" id="PIRSF000138">
    <property type="entry name" value="Al-hdrx_acd_dh"/>
    <property type="match status" value="1"/>
</dbReference>
<feature type="domain" description="FMN hydroxy acid dehydrogenase" evidence="8">
    <location>
        <begin position="7"/>
        <end position="392"/>
    </location>
</feature>
<feature type="binding site" evidence="7">
    <location>
        <position position="263"/>
    </location>
    <ligand>
        <name>glyoxylate</name>
        <dbReference type="ChEBI" id="CHEBI:36655"/>
    </ligand>
</feature>
<evidence type="ECO:0000256" key="7">
    <source>
        <dbReference type="PIRSR" id="PIRSR000138-2"/>
    </source>
</evidence>
<feature type="binding site" evidence="7">
    <location>
        <position position="290"/>
    </location>
    <ligand>
        <name>glyoxylate</name>
        <dbReference type="ChEBI" id="CHEBI:36655"/>
    </ligand>
</feature>
<protein>
    <submittedName>
        <fullName evidence="9">Alpha-hydroxy-acid oxidizing protein</fullName>
    </submittedName>
</protein>
<keyword evidence="4" id="KW-0560">Oxidoreductase</keyword>
<comment type="similarity">
    <text evidence="5">Belongs to the FMN-dependent alpha-hydroxy acid dehydrogenase family.</text>
</comment>